<evidence type="ECO:0000313" key="2">
    <source>
        <dbReference type="Proteomes" id="UP000324974"/>
    </source>
</evidence>
<proteinExistence type="predicted"/>
<organism evidence="1 2">
    <name type="scientific">Limnoglobus roseus</name>
    <dbReference type="NCBI Taxonomy" id="2598579"/>
    <lineage>
        <taxon>Bacteria</taxon>
        <taxon>Pseudomonadati</taxon>
        <taxon>Planctomycetota</taxon>
        <taxon>Planctomycetia</taxon>
        <taxon>Gemmatales</taxon>
        <taxon>Gemmataceae</taxon>
        <taxon>Limnoglobus</taxon>
    </lineage>
</organism>
<dbReference type="AlphaFoldDB" id="A0A5C1A786"/>
<sequence length="171" mass="19436">MTSCSTIAVLMVGLSNLSPPDILQARFFQLKQYSAEKAIVKLRRELGNDISIASDRESNRIFLRATSATFQQVETILNRLDVARPNCLLQFIRLKHVPASLACQTTDFLLLLLAVIDGDDDPIYLTPETRKNAAIMAGGTWDRWQQVAFFLHLFDRNLWGLYGNGWDYITR</sequence>
<dbReference type="InterPro" id="IPR038591">
    <property type="entry name" value="NolW-like_sf"/>
</dbReference>
<dbReference type="Gene3D" id="3.30.1370.120">
    <property type="match status" value="1"/>
</dbReference>
<dbReference type="RefSeq" id="WP_149108651.1">
    <property type="nucleotide sequence ID" value="NZ_CP042425.1"/>
</dbReference>
<accession>A0A5C1A786</accession>
<dbReference type="KEGG" id="lrs:PX52LOC_00560"/>
<dbReference type="EMBL" id="CP042425">
    <property type="protein sequence ID" value="QEL13702.1"/>
    <property type="molecule type" value="Genomic_DNA"/>
</dbReference>
<keyword evidence="2" id="KW-1185">Reference proteome</keyword>
<gene>
    <name evidence="1" type="ORF">PX52LOC_00560</name>
</gene>
<dbReference type="Proteomes" id="UP000324974">
    <property type="component" value="Chromosome"/>
</dbReference>
<protein>
    <submittedName>
        <fullName evidence="1">Uncharacterized protein</fullName>
    </submittedName>
</protein>
<name>A0A5C1A786_9BACT</name>
<evidence type="ECO:0000313" key="1">
    <source>
        <dbReference type="EMBL" id="QEL13702.1"/>
    </source>
</evidence>
<reference evidence="2" key="1">
    <citation type="submission" date="2019-08" db="EMBL/GenBank/DDBJ databases">
        <title>Limnoglobus roseus gen. nov., sp. nov., a novel freshwater planctomycete with a giant genome from the family Gemmataceae.</title>
        <authorList>
            <person name="Kulichevskaya I.S."/>
            <person name="Naumoff D.G."/>
            <person name="Miroshnikov K."/>
            <person name="Ivanova A."/>
            <person name="Philippov D.A."/>
            <person name="Hakobyan A."/>
            <person name="Rijpstra I.C."/>
            <person name="Sinninghe Damste J.S."/>
            <person name="Liesack W."/>
            <person name="Dedysh S.N."/>
        </authorList>
    </citation>
    <scope>NUCLEOTIDE SEQUENCE [LARGE SCALE GENOMIC DNA]</scope>
    <source>
        <strain evidence="2">PX52</strain>
    </source>
</reference>